<reference evidence="2 3" key="1">
    <citation type="submission" date="2018-03" db="EMBL/GenBank/DDBJ databases">
        <title>Draft genome sequence of Rohu Carp (Labeo rohita).</title>
        <authorList>
            <person name="Das P."/>
            <person name="Kushwaha B."/>
            <person name="Joshi C.G."/>
            <person name="Kumar D."/>
            <person name="Nagpure N.S."/>
            <person name="Sahoo L."/>
            <person name="Das S.P."/>
            <person name="Bit A."/>
            <person name="Patnaik S."/>
            <person name="Meher P.K."/>
            <person name="Jayasankar P."/>
            <person name="Koringa P.G."/>
            <person name="Patel N.V."/>
            <person name="Hinsu A.T."/>
            <person name="Kumar R."/>
            <person name="Pandey M."/>
            <person name="Agarwal S."/>
            <person name="Srivastava S."/>
            <person name="Singh M."/>
            <person name="Iquebal M.A."/>
            <person name="Jaiswal S."/>
            <person name="Angadi U.B."/>
            <person name="Kumar N."/>
            <person name="Raza M."/>
            <person name="Shah T.M."/>
            <person name="Rai A."/>
            <person name="Jena J.K."/>
        </authorList>
    </citation>
    <scope>NUCLEOTIDE SEQUENCE [LARGE SCALE GENOMIC DNA]</scope>
    <source>
        <strain evidence="2">DASCIFA01</strain>
        <tissue evidence="2">Testis</tissue>
    </source>
</reference>
<evidence type="ECO:0000313" key="3">
    <source>
        <dbReference type="Proteomes" id="UP000290572"/>
    </source>
</evidence>
<organism evidence="2 3">
    <name type="scientific">Labeo rohita</name>
    <name type="common">Indian major carp</name>
    <name type="synonym">Cyprinus rohita</name>
    <dbReference type="NCBI Taxonomy" id="84645"/>
    <lineage>
        <taxon>Eukaryota</taxon>
        <taxon>Metazoa</taxon>
        <taxon>Chordata</taxon>
        <taxon>Craniata</taxon>
        <taxon>Vertebrata</taxon>
        <taxon>Euteleostomi</taxon>
        <taxon>Actinopterygii</taxon>
        <taxon>Neopterygii</taxon>
        <taxon>Teleostei</taxon>
        <taxon>Ostariophysi</taxon>
        <taxon>Cypriniformes</taxon>
        <taxon>Cyprinidae</taxon>
        <taxon>Labeoninae</taxon>
        <taxon>Labeonini</taxon>
        <taxon>Labeo</taxon>
    </lineage>
</organism>
<sequence>MGRGRFGTDSPASPHPAGAGSAGQRPWRNTDFHSNEAFWHRLARLPSTFWGRLSRAEPLEEHGLPQQRGFWRRLARLPSPFWGRLSRAIPPPRRGAHHRPARSPSLGRGRVEQERVRMYPKDGELCLGRAKPGETLVEARSGPDVQIGRPTWA</sequence>
<dbReference type="EMBL" id="QBIY01012866">
    <property type="protein sequence ID" value="RXN15063.1"/>
    <property type="molecule type" value="Genomic_DNA"/>
</dbReference>
<comment type="caution">
    <text evidence="2">The sequence shown here is derived from an EMBL/GenBank/DDBJ whole genome shotgun (WGS) entry which is preliminary data.</text>
</comment>
<evidence type="ECO:0000313" key="2">
    <source>
        <dbReference type="EMBL" id="RXN15063.1"/>
    </source>
</evidence>
<name>A0A498M5A8_LABRO</name>
<evidence type="ECO:0000256" key="1">
    <source>
        <dbReference type="SAM" id="MobiDB-lite"/>
    </source>
</evidence>
<feature type="compositionally biased region" description="Low complexity" evidence="1">
    <location>
        <begin position="10"/>
        <end position="23"/>
    </location>
</feature>
<protein>
    <submittedName>
        <fullName evidence="2">Uncharacterized protein</fullName>
    </submittedName>
</protein>
<dbReference type="Proteomes" id="UP000290572">
    <property type="component" value="Unassembled WGS sequence"/>
</dbReference>
<proteinExistence type="predicted"/>
<gene>
    <name evidence="2" type="ORF">ROHU_028385</name>
</gene>
<accession>A0A498M5A8</accession>
<feature type="region of interest" description="Disordered" evidence="1">
    <location>
        <begin position="1"/>
        <end position="29"/>
    </location>
</feature>
<feature type="region of interest" description="Disordered" evidence="1">
    <location>
        <begin position="88"/>
        <end position="114"/>
    </location>
</feature>
<dbReference type="AlphaFoldDB" id="A0A498M5A8"/>
<keyword evidence="3" id="KW-1185">Reference proteome</keyword>